<dbReference type="InterPro" id="IPR053140">
    <property type="entry name" value="GDSL_Rv0518-like"/>
</dbReference>
<dbReference type="InterPro" id="IPR013830">
    <property type="entry name" value="SGNH_hydro"/>
</dbReference>
<dbReference type="Gene3D" id="3.40.50.1110">
    <property type="entry name" value="SGNH hydrolase"/>
    <property type="match status" value="1"/>
</dbReference>
<evidence type="ECO:0000259" key="2">
    <source>
        <dbReference type="Pfam" id="PF13472"/>
    </source>
</evidence>
<dbReference type="eggNOG" id="COG2755">
    <property type="taxonomic scope" value="Bacteria"/>
</dbReference>
<protein>
    <recommendedName>
        <fullName evidence="2">SGNH hydrolase-type esterase domain-containing protein</fullName>
    </recommendedName>
</protein>
<keyword evidence="4" id="KW-1185">Reference proteome</keyword>
<dbReference type="EMBL" id="BBPI01000003">
    <property type="protein sequence ID" value="GAL99451.1"/>
    <property type="molecule type" value="Genomic_DNA"/>
</dbReference>
<dbReference type="Pfam" id="PF13472">
    <property type="entry name" value="Lipase_GDSL_2"/>
    <property type="match status" value="1"/>
</dbReference>
<organism evidence="3 4">
    <name type="scientific">Sphingomonas parapaucimobilis NBRC 15100</name>
    <dbReference type="NCBI Taxonomy" id="1219049"/>
    <lineage>
        <taxon>Bacteria</taxon>
        <taxon>Pseudomonadati</taxon>
        <taxon>Pseudomonadota</taxon>
        <taxon>Alphaproteobacteria</taxon>
        <taxon>Sphingomonadales</taxon>
        <taxon>Sphingomonadaceae</taxon>
        <taxon>Sphingomonas</taxon>
    </lineage>
</organism>
<proteinExistence type="predicted"/>
<feature type="domain" description="SGNH hydrolase-type esterase" evidence="2">
    <location>
        <begin position="205"/>
        <end position="401"/>
    </location>
</feature>
<dbReference type="AlphaFoldDB" id="A0A0A1W2M3"/>
<dbReference type="CDD" id="cd01830">
    <property type="entry name" value="XynE_like"/>
    <property type="match status" value="1"/>
</dbReference>
<keyword evidence="1" id="KW-0732">Signal</keyword>
<dbReference type="PANTHER" id="PTHR43784">
    <property type="entry name" value="GDSL-LIKE LIPASE/ACYLHYDROLASE, PUTATIVE (AFU_ORTHOLOGUE AFUA_2G00820)-RELATED"/>
    <property type="match status" value="1"/>
</dbReference>
<dbReference type="InterPro" id="IPR036514">
    <property type="entry name" value="SGNH_hydro_sf"/>
</dbReference>
<comment type="caution">
    <text evidence="3">The sequence shown here is derived from an EMBL/GenBank/DDBJ whole genome shotgun (WGS) entry which is preliminary data.</text>
</comment>
<feature type="chain" id="PRO_5001981766" description="SGNH hydrolase-type esterase domain-containing protein" evidence="1">
    <location>
        <begin position="31"/>
        <end position="414"/>
    </location>
</feature>
<name>A0A0A1W2M3_9SPHN</name>
<dbReference type="Proteomes" id="UP000032305">
    <property type="component" value="Unassembled WGS sequence"/>
</dbReference>
<dbReference type="SUPFAM" id="SSF52266">
    <property type="entry name" value="SGNH hydrolase"/>
    <property type="match status" value="1"/>
</dbReference>
<reference evidence="3 4" key="1">
    <citation type="submission" date="2014-11" db="EMBL/GenBank/DDBJ databases">
        <title>Whole genome shotgun sequence of Sphingomonas parapaucimobilis NBRC 15100.</title>
        <authorList>
            <person name="Katano-Makiyama Y."/>
            <person name="Hosoyama A."/>
            <person name="Hashimoto M."/>
            <person name="Hosoyama Y."/>
            <person name="Noguchi M."/>
            <person name="Numata M."/>
            <person name="Tsuchikane K."/>
            <person name="Hirakata S."/>
            <person name="Uohara A."/>
            <person name="Shimodaira J."/>
            <person name="Ohji S."/>
            <person name="Ichikawa N."/>
            <person name="Kimura A."/>
            <person name="Yamazoe A."/>
            <person name="Fujita N."/>
        </authorList>
    </citation>
    <scope>NUCLEOTIDE SEQUENCE [LARGE SCALE GENOMIC DNA]</scope>
    <source>
        <strain evidence="3 4">NBRC 15100</strain>
    </source>
</reference>
<evidence type="ECO:0000313" key="4">
    <source>
        <dbReference type="Proteomes" id="UP000032305"/>
    </source>
</evidence>
<evidence type="ECO:0000313" key="3">
    <source>
        <dbReference type="EMBL" id="GAL99451.1"/>
    </source>
</evidence>
<sequence length="414" mass="44434">MRMTPFSHFYRATGLIAVAMAMTAAAPMQSARWTHAWGSSQMRIDGANAEKLAKAGPATIRQIMHLTASGKTLRLRLSNVAGTTPLKIGAASIGLATPGRSDVPAILPVRFDGAAAVIVPPGAELYSDPVTLPVEAGRDVAVSLFFPEAVTTPTGHSGARSKTFLIAGDATERTALPDAQVIGGWWGLSDIEIRDAVQKQTVVTIGDSITDGYGITDDSNTRWPDDLAQRLAASPATRHFSVVNAGIGGNRVLLDGLGPNLMARFDRDVIARPGVTHVVLLEGVNDLGVMTREQPVDAATHQAMVRRITQAYRQLAERAHAHGIKLIVGTITPFQGNDYYHPGPETEADRQAINRFIRTAGIFDGVVDFDRVVRDPAKPDRLLPAYDTGDHLHPSMTGYRAMADAIPLSLFTRR</sequence>
<dbReference type="GO" id="GO:0016788">
    <property type="term" value="F:hydrolase activity, acting on ester bonds"/>
    <property type="evidence" value="ECO:0007669"/>
    <property type="project" value="UniProtKB-ARBA"/>
</dbReference>
<gene>
    <name evidence="3" type="ORF">SP5_003_00060</name>
</gene>
<dbReference type="PANTHER" id="PTHR43784:SF2">
    <property type="entry name" value="GDSL-LIKE LIPASE_ACYLHYDROLASE, PUTATIVE (AFU_ORTHOLOGUE AFUA_2G00820)-RELATED"/>
    <property type="match status" value="1"/>
</dbReference>
<evidence type="ECO:0000256" key="1">
    <source>
        <dbReference type="SAM" id="SignalP"/>
    </source>
</evidence>
<feature type="signal peptide" evidence="1">
    <location>
        <begin position="1"/>
        <end position="30"/>
    </location>
</feature>
<dbReference type="RefSeq" id="WP_245613354.1">
    <property type="nucleotide sequence ID" value="NZ_BBPI01000003.1"/>
</dbReference>
<accession>A0A0A1W2M3</accession>